<evidence type="ECO:0000256" key="1">
    <source>
        <dbReference type="ARBA" id="ARBA00022723"/>
    </source>
</evidence>
<dbReference type="GO" id="GO:0008270">
    <property type="term" value="F:zinc ion binding"/>
    <property type="evidence" value="ECO:0007669"/>
    <property type="project" value="UniProtKB-KW"/>
</dbReference>
<evidence type="ECO:0000259" key="5">
    <source>
        <dbReference type="PROSITE" id="PS51292"/>
    </source>
</evidence>
<feature type="compositionally biased region" description="Basic residues" evidence="4">
    <location>
        <begin position="348"/>
        <end position="357"/>
    </location>
</feature>
<evidence type="ECO:0000256" key="3">
    <source>
        <dbReference type="ARBA" id="ARBA00022833"/>
    </source>
</evidence>
<dbReference type="SMART" id="SM00744">
    <property type="entry name" value="RINGv"/>
    <property type="match status" value="1"/>
</dbReference>
<feature type="compositionally biased region" description="Basic and acidic residues" evidence="4">
    <location>
        <begin position="369"/>
        <end position="379"/>
    </location>
</feature>
<keyword evidence="2" id="KW-0863">Zinc-finger</keyword>
<dbReference type="AlphaFoldDB" id="A0A7S1F3P7"/>
<dbReference type="Pfam" id="PF13374">
    <property type="entry name" value="TPR_10"/>
    <property type="match status" value="2"/>
</dbReference>
<gene>
    <name evidence="6" type="ORF">NSCI0253_LOCUS15270</name>
</gene>
<evidence type="ECO:0000313" key="6">
    <source>
        <dbReference type="EMBL" id="CAD8840922.1"/>
    </source>
</evidence>
<dbReference type="InterPro" id="IPR053137">
    <property type="entry name" value="NLR-like"/>
</dbReference>
<accession>A0A7S1F3P7</accession>
<dbReference type="InterPro" id="IPR011990">
    <property type="entry name" value="TPR-like_helical_dom_sf"/>
</dbReference>
<dbReference type="EMBL" id="HBFQ01021820">
    <property type="protein sequence ID" value="CAD8840922.1"/>
    <property type="molecule type" value="Transcribed_RNA"/>
</dbReference>
<dbReference type="InterPro" id="IPR011016">
    <property type="entry name" value="Znf_RING-CH"/>
</dbReference>
<feature type="region of interest" description="Disordered" evidence="4">
    <location>
        <begin position="343"/>
        <end position="424"/>
    </location>
</feature>
<dbReference type="PANTHER" id="PTHR46082:SF6">
    <property type="entry name" value="AAA+ ATPASE DOMAIN-CONTAINING PROTEIN-RELATED"/>
    <property type="match status" value="1"/>
</dbReference>
<dbReference type="Gene3D" id="1.25.40.10">
    <property type="entry name" value="Tetratricopeptide repeat domain"/>
    <property type="match status" value="1"/>
</dbReference>
<feature type="domain" description="RING-CH-type" evidence="5">
    <location>
        <begin position="28"/>
        <end position="92"/>
    </location>
</feature>
<feature type="compositionally biased region" description="Basic and acidic residues" evidence="4">
    <location>
        <begin position="386"/>
        <end position="405"/>
    </location>
</feature>
<proteinExistence type="predicted"/>
<keyword evidence="3" id="KW-0862">Zinc</keyword>
<reference evidence="6" key="1">
    <citation type="submission" date="2021-01" db="EMBL/GenBank/DDBJ databases">
        <authorList>
            <person name="Corre E."/>
            <person name="Pelletier E."/>
            <person name="Niang G."/>
            <person name="Scheremetjew M."/>
            <person name="Finn R."/>
            <person name="Kale V."/>
            <person name="Holt S."/>
            <person name="Cochrane G."/>
            <person name="Meng A."/>
            <person name="Brown T."/>
            <person name="Cohen L."/>
        </authorList>
    </citation>
    <scope>NUCLEOTIDE SEQUENCE</scope>
</reference>
<dbReference type="InterPro" id="IPR013083">
    <property type="entry name" value="Znf_RING/FYVE/PHD"/>
</dbReference>
<dbReference type="SUPFAM" id="SSF57850">
    <property type="entry name" value="RING/U-box"/>
    <property type="match status" value="1"/>
</dbReference>
<sequence>MAQANSCSSGTELQTECKTSSEHDGILGSPFLMAVCRICFDSADENGSGGLVSPCACRGSAACVHLDCLREWCGRKGDFLKCDLCHQRYVGPAALELARSCHAKARADNRDDSKSLEAAYHLAVALNEACKCGEAADLHAQTLASYESRLGSEHDNTLAVRSNLALAWKGLGRLEEARQAQEQTLASYRRKRGDDHSHTLTEMNNLALTYCELDYRKEAAVLLRGVYTARARTMGTENPETLVAGTNLASALSKDGAYSESVELFEHCLVSLSRVLGHEHPRTLQTATDLAVALSHMGCHREALERLRPVVDLQRRELGATHSRTLQSAKFLALLEDACPEKHDHELQRRKKKKSSHERHVATAAPARLPHERSAEHSRTSASSEVPRKRLEEAAAPTDTRDSTDPRPLLCGITDTRAKPSEKRARQENDAVLAFIVEAGVPFDEALIVLPLMLEQGFDTLASLQTLTREDLVQFGIKDQHIRRFLMYISQRSGCT</sequence>
<dbReference type="Pfam" id="PF13424">
    <property type="entry name" value="TPR_12"/>
    <property type="match status" value="1"/>
</dbReference>
<evidence type="ECO:0000256" key="2">
    <source>
        <dbReference type="ARBA" id="ARBA00022771"/>
    </source>
</evidence>
<organism evidence="6">
    <name type="scientific">Noctiluca scintillans</name>
    <name type="common">Sea sparkle</name>
    <name type="synonym">Red tide dinoflagellate</name>
    <dbReference type="NCBI Taxonomy" id="2966"/>
    <lineage>
        <taxon>Eukaryota</taxon>
        <taxon>Sar</taxon>
        <taxon>Alveolata</taxon>
        <taxon>Dinophyceae</taxon>
        <taxon>Noctilucales</taxon>
        <taxon>Noctilucaceae</taxon>
        <taxon>Noctiluca</taxon>
    </lineage>
</organism>
<name>A0A7S1F3P7_NOCSC</name>
<evidence type="ECO:0000256" key="4">
    <source>
        <dbReference type="SAM" id="MobiDB-lite"/>
    </source>
</evidence>
<dbReference type="SUPFAM" id="SSF48452">
    <property type="entry name" value="TPR-like"/>
    <property type="match status" value="2"/>
</dbReference>
<dbReference type="Gene3D" id="3.30.40.10">
    <property type="entry name" value="Zinc/RING finger domain, C3HC4 (zinc finger)"/>
    <property type="match status" value="1"/>
</dbReference>
<keyword evidence="1" id="KW-0479">Metal-binding</keyword>
<dbReference type="Pfam" id="PF12906">
    <property type="entry name" value="RINGv"/>
    <property type="match status" value="1"/>
</dbReference>
<dbReference type="PANTHER" id="PTHR46082">
    <property type="entry name" value="ATP/GTP-BINDING PROTEIN-RELATED"/>
    <property type="match status" value="1"/>
</dbReference>
<protein>
    <recommendedName>
        <fullName evidence="5">RING-CH-type domain-containing protein</fullName>
    </recommendedName>
</protein>
<dbReference type="CDD" id="cd16495">
    <property type="entry name" value="RING_CH-C4HC3_MARCH"/>
    <property type="match status" value="1"/>
</dbReference>
<dbReference type="PROSITE" id="PS51292">
    <property type="entry name" value="ZF_RING_CH"/>
    <property type="match status" value="1"/>
</dbReference>